<comment type="subunit">
    <text evidence="2">Monomer.</text>
</comment>
<dbReference type="GO" id="GO:0016651">
    <property type="term" value="F:oxidoreductase activity, acting on NAD(P)H"/>
    <property type="evidence" value="ECO:0007669"/>
    <property type="project" value="InterPro"/>
</dbReference>
<dbReference type="InterPro" id="IPR047122">
    <property type="entry name" value="Trans-enoyl_RdTase-like"/>
</dbReference>
<accession>A0AAJ0GIU0</accession>
<comment type="similarity">
    <text evidence="1">Belongs to the zinc-containing alcohol dehydrogenase family.</text>
</comment>
<dbReference type="PANTHER" id="PTHR45348">
    <property type="entry name" value="HYPOTHETICAL OXIDOREDUCTASE (EUROFUNG)"/>
    <property type="match status" value="1"/>
</dbReference>
<feature type="domain" description="Enoyl reductase (ER)" evidence="4">
    <location>
        <begin position="9"/>
        <end position="336"/>
    </location>
</feature>
<dbReference type="Proteomes" id="UP001271007">
    <property type="component" value="Unassembled WGS sequence"/>
</dbReference>
<organism evidence="5 6">
    <name type="scientific">Extremus antarcticus</name>
    <dbReference type="NCBI Taxonomy" id="702011"/>
    <lineage>
        <taxon>Eukaryota</taxon>
        <taxon>Fungi</taxon>
        <taxon>Dikarya</taxon>
        <taxon>Ascomycota</taxon>
        <taxon>Pezizomycotina</taxon>
        <taxon>Dothideomycetes</taxon>
        <taxon>Dothideomycetidae</taxon>
        <taxon>Mycosphaerellales</taxon>
        <taxon>Extremaceae</taxon>
        <taxon>Extremus</taxon>
    </lineage>
</organism>
<evidence type="ECO:0000256" key="2">
    <source>
        <dbReference type="ARBA" id="ARBA00011245"/>
    </source>
</evidence>
<protein>
    <recommendedName>
        <fullName evidence="4">Enoyl reductase (ER) domain-containing protein</fullName>
    </recommendedName>
</protein>
<keyword evidence="3" id="KW-0560">Oxidoreductase</keyword>
<dbReference type="AlphaFoldDB" id="A0AAJ0GIU0"/>
<keyword evidence="6" id="KW-1185">Reference proteome</keyword>
<dbReference type="Gene3D" id="3.90.180.10">
    <property type="entry name" value="Medium-chain alcohol dehydrogenases, catalytic domain"/>
    <property type="match status" value="1"/>
</dbReference>
<dbReference type="EMBL" id="JAWDJX010000002">
    <property type="protein sequence ID" value="KAK3058300.1"/>
    <property type="molecule type" value="Genomic_DNA"/>
</dbReference>
<dbReference type="SUPFAM" id="SSF50129">
    <property type="entry name" value="GroES-like"/>
    <property type="match status" value="1"/>
</dbReference>
<proteinExistence type="inferred from homology"/>
<evidence type="ECO:0000256" key="1">
    <source>
        <dbReference type="ARBA" id="ARBA00008072"/>
    </source>
</evidence>
<dbReference type="SUPFAM" id="SSF51735">
    <property type="entry name" value="NAD(P)-binding Rossmann-fold domains"/>
    <property type="match status" value="1"/>
</dbReference>
<gene>
    <name evidence="5" type="ORF">LTR09_001378</name>
</gene>
<name>A0AAJ0GIU0_9PEZI</name>
<sequence>MKEALIHKGCKVEIIDSPIPEPKAGQVVTKVVFSGSNPKDWKVPEWMPPDYPALNQGDDIAGTVHSVGEGVIEFKKGDRVAAFHEMLQPGGSYAEYAVSWAHTTFHLPEKTSFEEGAALPLAALTAVVGLYGNKKLNLPQPWSPAQQDIPLLVYGAASAVGAYVVQLAVKSDIHPIICVAGRAQQHVESMIDRSKGDTIVDYRQDNDKVVQGIKDALKGQKLEHAYDAVAELEKNTIQNIIQVLDQKSGKITLVLPPKGGWEAKWEEIPEGIYQVPTNVSGVHKDMKDLGYVFSRYFTRGLEEGWFKAQPQEVVPGGLGGIESALNKLKEGRASAVKYIFRIGDTPGAGL</sequence>
<dbReference type="CDD" id="cd08249">
    <property type="entry name" value="enoyl_reductase_like"/>
    <property type="match status" value="1"/>
</dbReference>
<dbReference type="InterPro" id="IPR013154">
    <property type="entry name" value="ADH-like_N"/>
</dbReference>
<dbReference type="InterPro" id="IPR020843">
    <property type="entry name" value="ER"/>
</dbReference>
<evidence type="ECO:0000259" key="4">
    <source>
        <dbReference type="SMART" id="SM00829"/>
    </source>
</evidence>
<evidence type="ECO:0000313" key="5">
    <source>
        <dbReference type="EMBL" id="KAK3058300.1"/>
    </source>
</evidence>
<dbReference type="PANTHER" id="PTHR45348:SF5">
    <property type="entry name" value="OXIDOREDUCTASE, PUTATIVE (AFU_ORTHOLOGUE AFUA_8G01420)-RELATED"/>
    <property type="match status" value="1"/>
</dbReference>
<dbReference type="InterPro" id="IPR036291">
    <property type="entry name" value="NAD(P)-bd_dom_sf"/>
</dbReference>
<evidence type="ECO:0000313" key="6">
    <source>
        <dbReference type="Proteomes" id="UP001271007"/>
    </source>
</evidence>
<comment type="caution">
    <text evidence="5">The sequence shown here is derived from an EMBL/GenBank/DDBJ whole genome shotgun (WGS) entry which is preliminary data.</text>
</comment>
<evidence type="ECO:0000256" key="3">
    <source>
        <dbReference type="ARBA" id="ARBA00023002"/>
    </source>
</evidence>
<dbReference type="InterPro" id="IPR011032">
    <property type="entry name" value="GroES-like_sf"/>
</dbReference>
<dbReference type="Gene3D" id="3.40.50.720">
    <property type="entry name" value="NAD(P)-binding Rossmann-like Domain"/>
    <property type="match status" value="1"/>
</dbReference>
<reference evidence="5" key="1">
    <citation type="submission" date="2023-04" db="EMBL/GenBank/DDBJ databases">
        <title>Black Yeasts Isolated from many extreme environments.</title>
        <authorList>
            <person name="Coleine C."/>
            <person name="Stajich J.E."/>
            <person name="Selbmann L."/>
        </authorList>
    </citation>
    <scope>NUCLEOTIDE SEQUENCE</scope>
    <source>
        <strain evidence="5">CCFEE 5312</strain>
    </source>
</reference>
<dbReference type="Pfam" id="PF08240">
    <property type="entry name" value="ADH_N"/>
    <property type="match status" value="1"/>
</dbReference>
<dbReference type="SMART" id="SM00829">
    <property type="entry name" value="PKS_ER"/>
    <property type="match status" value="1"/>
</dbReference>